<dbReference type="InterPro" id="IPR002201">
    <property type="entry name" value="Glyco_trans_9"/>
</dbReference>
<reference evidence="3" key="2">
    <citation type="submission" date="2020-01" db="EMBL/GenBank/DDBJ databases">
        <authorList>
            <person name="Campanaro S."/>
        </authorList>
    </citation>
    <scope>NUCLEOTIDE SEQUENCE</scope>
    <source>
        <strain evidence="3">AS06rmzACSIP_7</strain>
    </source>
</reference>
<dbReference type="Proteomes" id="UP000777265">
    <property type="component" value="Unassembled WGS sequence"/>
</dbReference>
<accession>A0A971M303</accession>
<keyword evidence="2" id="KW-0808">Transferase</keyword>
<sequence>MAAKTLPLPRPGERLLFIRFSSLGDVLLSMRQAKALKDRFPFLEITWMAHSEYEPILRMQPYVDDVLPWDIRKGRGTILSAIGKIRRSGFRWLYSVHRNDRSALVSAFSGIPFRIGGHKNLQFLYDFSLKEVKKEWDIKPVPEEGKFLFVPEEKKVEILDMLGGKGRPVLFCAIGASKRFKRWPAWSWSVFLDEAVSMGLQPVLLGSGRGEVDLAGEILLSCSCNHEIVDMVDKLTLDQVCSLAAVSVMALGGDTGPVHMARLAGIPCIGLFTVRDPARYGHRGGNLVPIICDSPYVSYPEEPPLFQPLGTITPSRVILELQKILSK</sequence>
<evidence type="ECO:0000256" key="2">
    <source>
        <dbReference type="ARBA" id="ARBA00022679"/>
    </source>
</evidence>
<gene>
    <name evidence="3" type="ORF">GXY80_04550</name>
</gene>
<dbReference type="Gene3D" id="3.40.50.2000">
    <property type="entry name" value="Glycogen Phosphorylase B"/>
    <property type="match status" value="2"/>
</dbReference>
<dbReference type="GO" id="GO:0009244">
    <property type="term" value="P:lipopolysaccharide core region biosynthetic process"/>
    <property type="evidence" value="ECO:0007669"/>
    <property type="project" value="TreeGrafter"/>
</dbReference>
<dbReference type="GO" id="GO:0008713">
    <property type="term" value="F:ADP-heptose-lipopolysaccharide heptosyltransferase activity"/>
    <property type="evidence" value="ECO:0007669"/>
    <property type="project" value="TreeGrafter"/>
</dbReference>
<dbReference type="GO" id="GO:0005829">
    <property type="term" value="C:cytosol"/>
    <property type="evidence" value="ECO:0007669"/>
    <property type="project" value="TreeGrafter"/>
</dbReference>
<dbReference type="Pfam" id="PF01075">
    <property type="entry name" value="Glyco_transf_9"/>
    <property type="match status" value="1"/>
</dbReference>
<dbReference type="CDD" id="cd03789">
    <property type="entry name" value="GT9_LPS_heptosyltransferase"/>
    <property type="match status" value="1"/>
</dbReference>
<reference evidence="3" key="1">
    <citation type="journal article" date="2020" name="Biotechnol. Biofuels">
        <title>New insights from the biogas microbiome by comprehensive genome-resolved metagenomics of nearly 1600 species originating from multiple anaerobic digesters.</title>
        <authorList>
            <person name="Campanaro S."/>
            <person name="Treu L."/>
            <person name="Rodriguez-R L.M."/>
            <person name="Kovalovszki A."/>
            <person name="Ziels R.M."/>
            <person name="Maus I."/>
            <person name="Zhu X."/>
            <person name="Kougias P.G."/>
            <person name="Basile A."/>
            <person name="Luo G."/>
            <person name="Schluter A."/>
            <person name="Konstantinidis K.T."/>
            <person name="Angelidaki I."/>
        </authorList>
    </citation>
    <scope>NUCLEOTIDE SEQUENCE</scope>
    <source>
        <strain evidence="3">AS06rmzACSIP_7</strain>
    </source>
</reference>
<dbReference type="EMBL" id="JAAYEE010000079">
    <property type="protein sequence ID" value="NLW34739.1"/>
    <property type="molecule type" value="Genomic_DNA"/>
</dbReference>
<evidence type="ECO:0000313" key="4">
    <source>
        <dbReference type="Proteomes" id="UP000777265"/>
    </source>
</evidence>
<dbReference type="AlphaFoldDB" id="A0A971M303"/>
<dbReference type="SUPFAM" id="SSF53756">
    <property type="entry name" value="UDP-Glycosyltransferase/glycogen phosphorylase"/>
    <property type="match status" value="1"/>
</dbReference>
<protein>
    <submittedName>
        <fullName evidence="3">Glycosyltransferase family 9 protein</fullName>
    </submittedName>
</protein>
<keyword evidence="1" id="KW-0328">Glycosyltransferase</keyword>
<name>A0A971M303_9BACT</name>
<proteinExistence type="predicted"/>
<organism evidence="3 4">
    <name type="scientific">Syntrophorhabdus aromaticivorans</name>
    <dbReference type="NCBI Taxonomy" id="328301"/>
    <lineage>
        <taxon>Bacteria</taxon>
        <taxon>Pseudomonadati</taxon>
        <taxon>Thermodesulfobacteriota</taxon>
        <taxon>Syntrophorhabdia</taxon>
        <taxon>Syntrophorhabdales</taxon>
        <taxon>Syntrophorhabdaceae</taxon>
        <taxon>Syntrophorhabdus</taxon>
    </lineage>
</organism>
<dbReference type="PANTHER" id="PTHR30160">
    <property type="entry name" value="TETRAACYLDISACCHARIDE 4'-KINASE-RELATED"/>
    <property type="match status" value="1"/>
</dbReference>
<evidence type="ECO:0000313" key="3">
    <source>
        <dbReference type="EMBL" id="NLW34739.1"/>
    </source>
</evidence>
<dbReference type="InterPro" id="IPR051199">
    <property type="entry name" value="LPS_LOS_Heptosyltrfase"/>
</dbReference>
<comment type="caution">
    <text evidence="3">The sequence shown here is derived from an EMBL/GenBank/DDBJ whole genome shotgun (WGS) entry which is preliminary data.</text>
</comment>
<evidence type="ECO:0000256" key="1">
    <source>
        <dbReference type="ARBA" id="ARBA00022676"/>
    </source>
</evidence>